<keyword evidence="2" id="KW-1003">Cell membrane</keyword>
<feature type="transmembrane region" description="Helical" evidence="6">
    <location>
        <begin position="85"/>
        <end position="106"/>
    </location>
</feature>
<keyword evidence="9" id="KW-1185">Reference proteome</keyword>
<feature type="transmembrane region" description="Helical" evidence="6">
    <location>
        <begin position="12"/>
        <end position="34"/>
    </location>
</feature>
<protein>
    <submittedName>
        <fullName evidence="8">MFS transporter</fullName>
    </submittedName>
</protein>
<dbReference type="PANTHER" id="PTHR43124:SF10">
    <property type="entry name" value="PURINE EFFLUX PUMP PBUE"/>
    <property type="match status" value="1"/>
</dbReference>
<feature type="domain" description="Major facilitator superfamily (MFS) profile" evidence="7">
    <location>
        <begin position="14"/>
        <end position="388"/>
    </location>
</feature>
<dbReference type="Proteomes" id="UP000320216">
    <property type="component" value="Chromosome"/>
</dbReference>
<feature type="transmembrane region" description="Helical" evidence="6">
    <location>
        <begin position="138"/>
        <end position="156"/>
    </location>
</feature>
<organism evidence="8 9">
    <name type="scientific">Humibacter ginsenosidimutans</name>
    <dbReference type="NCBI Taxonomy" id="2599293"/>
    <lineage>
        <taxon>Bacteria</taxon>
        <taxon>Bacillati</taxon>
        <taxon>Actinomycetota</taxon>
        <taxon>Actinomycetes</taxon>
        <taxon>Micrococcales</taxon>
        <taxon>Microbacteriaceae</taxon>
        <taxon>Humibacter</taxon>
    </lineage>
</organism>
<evidence type="ECO:0000256" key="4">
    <source>
        <dbReference type="ARBA" id="ARBA00022989"/>
    </source>
</evidence>
<evidence type="ECO:0000256" key="6">
    <source>
        <dbReference type="SAM" id="Phobius"/>
    </source>
</evidence>
<feature type="transmembrane region" description="Helical" evidence="6">
    <location>
        <begin position="364"/>
        <end position="386"/>
    </location>
</feature>
<feature type="transmembrane region" description="Helical" evidence="6">
    <location>
        <begin position="112"/>
        <end position="131"/>
    </location>
</feature>
<dbReference type="OrthoDB" id="9814237at2"/>
<dbReference type="KEGG" id="huw:FPZ11_15560"/>
<feature type="transmembrane region" description="Helical" evidence="6">
    <location>
        <begin position="168"/>
        <end position="188"/>
    </location>
</feature>
<evidence type="ECO:0000256" key="3">
    <source>
        <dbReference type="ARBA" id="ARBA00022692"/>
    </source>
</evidence>
<evidence type="ECO:0000259" key="7">
    <source>
        <dbReference type="PROSITE" id="PS50850"/>
    </source>
</evidence>
<dbReference type="EMBL" id="CP042305">
    <property type="protein sequence ID" value="QDZ15998.1"/>
    <property type="molecule type" value="Genomic_DNA"/>
</dbReference>
<dbReference type="InterPro" id="IPR020846">
    <property type="entry name" value="MFS_dom"/>
</dbReference>
<dbReference type="Pfam" id="PF07690">
    <property type="entry name" value="MFS_1"/>
    <property type="match status" value="1"/>
</dbReference>
<dbReference type="AlphaFoldDB" id="A0A5B8M5G1"/>
<dbReference type="Gene3D" id="1.20.1250.20">
    <property type="entry name" value="MFS general substrate transporter like domains"/>
    <property type="match status" value="1"/>
</dbReference>
<evidence type="ECO:0000313" key="8">
    <source>
        <dbReference type="EMBL" id="QDZ15998.1"/>
    </source>
</evidence>
<evidence type="ECO:0000313" key="9">
    <source>
        <dbReference type="Proteomes" id="UP000320216"/>
    </source>
</evidence>
<proteinExistence type="predicted"/>
<dbReference type="InterPro" id="IPR011701">
    <property type="entry name" value="MFS"/>
</dbReference>
<reference evidence="8 9" key="1">
    <citation type="submission" date="2019-07" db="EMBL/GenBank/DDBJ databases">
        <title>Full genome sequence of Humibacter sp. WJ7-1.</title>
        <authorList>
            <person name="Im W.-T."/>
        </authorList>
    </citation>
    <scope>NUCLEOTIDE SEQUENCE [LARGE SCALE GENOMIC DNA]</scope>
    <source>
        <strain evidence="8 9">WJ7-1</strain>
    </source>
</reference>
<feature type="transmembrane region" description="Helical" evidence="6">
    <location>
        <begin position="338"/>
        <end position="358"/>
    </location>
</feature>
<evidence type="ECO:0000256" key="1">
    <source>
        <dbReference type="ARBA" id="ARBA00004651"/>
    </source>
</evidence>
<accession>A0A5B8M5G1</accession>
<feature type="transmembrane region" description="Helical" evidence="6">
    <location>
        <begin position="276"/>
        <end position="295"/>
    </location>
</feature>
<dbReference type="SUPFAM" id="SSF103473">
    <property type="entry name" value="MFS general substrate transporter"/>
    <property type="match status" value="1"/>
</dbReference>
<gene>
    <name evidence="8" type="ORF">FPZ11_15560</name>
</gene>
<dbReference type="PANTHER" id="PTHR43124">
    <property type="entry name" value="PURINE EFFLUX PUMP PBUE"/>
    <property type="match status" value="1"/>
</dbReference>
<comment type="subcellular location">
    <subcellularLocation>
        <location evidence="1">Cell membrane</location>
        <topology evidence="1">Multi-pass membrane protein</topology>
    </subcellularLocation>
</comment>
<feature type="transmembrane region" description="Helical" evidence="6">
    <location>
        <begin position="209"/>
        <end position="232"/>
    </location>
</feature>
<feature type="transmembrane region" description="Helical" evidence="6">
    <location>
        <begin position="301"/>
        <end position="318"/>
    </location>
</feature>
<feature type="transmembrane region" description="Helical" evidence="6">
    <location>
        <begin position="54"/>
        <end position="73"/>
    </location>
</feature>
<dbReference type="InterPro" id="IPR036259">
    <property type="entry name" value="MFS_trans_sf"/>
</dbReference>
<feature type="transmembrane region" description="Helical" evidence="6">
    <location>
        <begin position="244"/>
        <end position="264"/>
    </location>
</feature>
<dbReference type="InterPro" id="IPR050189">
    <property type="entry name" value="MFS_Efflux_Transporters"/>
</dbReference>
<keyword evidence="4 6" id="KW-1133">Transmembrane helix</keyword>
<dbReference type="GO" id="GO:0022857">
    <property type="term" value="F:transmembrane transporter activity"/>
    <property type="evidence" value="ECO:0007669"/>
    <property type="project" value="InterPro"/>
</dbReference>
<dbReference type="CDD" id="cd17324">
    <property type="entry name" value="MFS_NepI_like"/>
    <property type="match status" value="1"/>
</dbReference>
<evidence type="ECO:0000256" key="5">
    <source>
        <dbReference type="ARBA" id="ARBA00023136"/>
    </source>
</evidence>
<sequence>MTVIEQSYRGSTLRLLLLMVGLFAVGTNAFVIAGLLPRIADGLGASQASVSYTITIYAVLVAVASPAVAIVLARVSRAGLMASGALLFTVGVVVAALSTSLTWFVIARVIAAFGGAALVPTASAVAATIVAPERRGRALAFVGAGFTLAVAIGSPLGTALGSAAGWRAPMWLLVGIGALVTVLIPVAFRGMPRPAPVSLRARVRPLSDLRVIAALGGVLFATASFNIVYIFSAQVLHRATGGSGTLLAVLLLVYGGAGVLGNVFAGRITDRYGSRASAAVALIVQAVALVAVAFFEWSYPLCLLLFVVWGVVVAGLTIPMQHRLVSIDPANAQQTMAWFSTAMYLGIAIAPPLGNAAIGLGGPWLVPIAGAVVSVLALGLFLLGFATRRMSAVATHGIPTTVEP</sequence>
<dbReference type="GO" id="GO:0005886">
    <property type="term" value="C:plasma membrane"/>
    <property type="evidence" value="ECO:0007669"/>
    <property type="project" value="UniProtKB-SubCell"/>
</dbReference>
<keyword evidence="5 6" id="KW-0472">Membrane</keyword>
<keyword evidence="3 6" id="KW-0812">Transmembrane</keyword>
<dbReference type="PROSITE" id="PS50850">
    <property type="entry name" value="MFS"/>
    <property type="match status" value="1"/>
</dbReference>
<evidence type="ECO:0000256" key="2">
    <source>
        <dbReference type="ARBA" id="ARBA00022475"/>
    </source>
</evidence>
<name>A0A5B8M5G1_9MICO</name>